<dbReference type="Proteomes" id="UP000192796">
    <property type="component" value="Unassembled WGS sequence"/>
</dbReference>
<dbReference type="EMBL" id="LVYD01000074">
    <property type="protein sequence ID" value="OQP59654.1"/>
    <property type="molecule type" value="Genomic_DNA"/>
</dbReference>
<reference evidence="2 3" key="1">
    <citation type="submission" date="2016-03" db="EMBL/GenBank/DDBJ databases">
        <title>Niastella vici sp. nov., isolated from farmland soil.</title>
        <authorList>
            <person name="Chen L."/>
            <person name="Wang D."/>
            <person name="Yang S."/>
            <person name="Wang G."/>
        </authorList>
    </citation>
    <scope>NUCLEOTIDE SEQUENCE [LARGE SCALE GENOMIC DNA]</scope>
    <source>
        <strain evidence="2 3">DJ57</strain>
    </source>
</reference>
<feature type="chain" id="PRO_5012190155" description="YD repeat-containing protein" evidence="1">
    <location>
        <begin position="19"/>
        <end position="1166"/>
    </location>
</feature>
<evidence type="ECO:0000256" key="1">
    <source>
        <dbReference type="SAM" id="SignalP"/>
    </source>
</evidence>
<keyword evidence="1" id="KW-0732">Signal</keyword>
<comment type="caution">
    <text evidence="2">The sequence shown here is derived from an EMBL/GenBank/DDBJ whole genome shotgun (WGS) entry which is preliminary data.</text>
</comment>
<gene>
    <name evidence="2" type="ORF">A3860_36400</name>
</gene>
<keyword evidence="3" id="KW-1185">Reference proteome</keyword>
<dbReference type="OrthoDB" id="680656at2"/>
<evidence type="ECO:0008006" key="4">
    <source>
        <dbReference type="Google" id="ProtNLM"/>
    </source>
</evidence>
<dbReference type="AlphaFoldDB" id="A0A1V9FMS2"/>
<evidence type="ECO:0000313" key="3">
    <source>
        <dbReference type="Proteomes" id="UP000192796"/>
    </source>
</evidence>
<dbReference type="RefSeq" id="WP_081154256.1">
    <property type="nucleotide sequence ID" value="NZ_LVYD01000074.1"/>
</dbReference>
<dbReference type="STRING" id="1703345.A3860_36400"/>
<name>A0A1V9FMS2_9BACT</name>
<protein>
    <recommendedName>
        <fullName evidence="4">YD repeat-containing protein</fullName>
    </recommendedName>
</protein>
<sequence>MKYFLLAGLFLAASFCVAQQTKPYLINVGTVSPDAASLGKFGNIPVNYSTGIPSITVPLYEISIGKVKVPISIDYHAGGIRVDEVASCVGLGWALNCGGTISRNVMGLPDEQGSTGMLYAPDFATVAAQPENYRQYITDVVDGQRDALQDQFSYSLPDQNGKFTFNQDASVFQFPVTTNKIERYYNNGQLSFKITDDKGTVYLFERPEQYNPGSVNNQQALSYYNVWHLTQIIVPAMGETIDFNYEPTCGNLSFEAIASGMYRLGTQAVCDVNPNDDYPDDPGLIDEDEASEVHQHNSFTPWYLSSITWRGGKITFTNVCDRLDRTSEMRISEITVYADDKNVQTQIRKIKFDHSYFTSSQGTTYNYFATAEQQAKYRLRLDAVEFLSTDASDQPQKYTMEYDNTEMAARETYAQDVWGFNNGQWANTSLLARQLIKGWTNKSGIYNDTYRYIGTANRDVNPLYMKAATLKTLQYPTGGKTEFELEPHQYTTNQQSVSSQTASCGAYGGMNESATTTFTVQSNWSNFRYSCFFSKFNYSGVTDRPRGKITDVTTGQVILNVSSNTDASQTASCGITPLSLIPGHTYSIFVEIYTTTASAVSASLDVTYDVTSNTIQTNLGGGLRIKSIKNYDNTGDLISQDTYTYGENENGIGVLSIPYTFFSMNEEDIITRADCPNAGYHCRYIIGNITKEFHAASLYPASQIAGSPVLYTSVTKYQLDFSGGKTNGKSVYEYDVTQDVEGVPGPDIDKTGMRMISNSWRNGRLKKESVYRSTQSGGYILKAVKQYDYVLSRIASQNSLKIKGKYVEAEGNRCQPLSTLTGEVYVSSYTIETGAYLLQTTTNTSYDDKGAPFITTENFVYADPAHLFPTSTATSSSKGEALTTNMQYAHDLSAPGNVYEKMVNRNIISQPVTTQEQLNSDQQSFTSSHFNDWFGDSKLLVPDKVDLQISTYPAQTKVRFNRFDNYGNILQQQKENDVYQSYIWDYQSVYPVAQCNNADYNSIAYTSFEADGAGNWTIGNNARNTGGITGKNCYDLSNGISKTGLTSGTTYIVSYWTTNSTPFGITGTQGTVLQGKKIGNWTYFEHKVSGVIALTLQQTGLIDELRLYPADAQMVTYSYAPLVGVTSACSAQSMITYYEYDGMGRLKLIKDQDGNVIKTYEYHYKQ</sequence>
<evidence type="ECO:0000313" key="2">
    <source>
        <dbReference type="EMBL" id="OQP59654.1"/>
    </source>
</evidence>
<organism evidence="2 3">
    <name type="scientific">Niastella vici</name>
    <dbReference type="NCBI Taxonomy" id="1703345"/>
    <lineage>
        <taxon>Bacteria</taxon>
        <taxon>Pseudomonadati</taxon>
        <taxon>Bacteroidota</taxon>
        <taxon>Chitinophagia</taxon>
        <taxon>Chitinophagales</taxon>
        <taxon>Chitinophagaceae</taxon>
        <taxon>Niastella</taxon>
    </lineage>
</organism>
<feature type="signal peptide" evidence="1">
    <location>
        <begin position="1"/>
        <end position="18"/>
    </location>
</feature>
<accession>A0A1V9FMS2</accession>
<proteinExistence type="predicted"/>